<dbReference type="PRINTS" id="PR00114">
    <property type="entry name" value="STPHPHTASE"/>
</dbReference>
<dbReference type="InterPro" id="IPR004843">
    <property type="entry name" value="Calcineurin-like_PHP"/>
</dbReference>
<name>F7YYA5_9THEM</name>
<dbReference type="PANTHER" id="PTHR42850:SF4">
    <property type="entry name" value="ZINC-DEPENDENT ENDOPOLYPHOSPHATASE"/>
    <property type="match status" value="1"/>
</dbReference>
<dbReference type="GO" id="GO:0016791">
    <property type="term" value="F:phosphatase activity"/>
    <property type="evidence" value="ECO:0007669"/>
    <property type="project" value="TreeGrafter"/>
</dbReference>
<dbReference type="KEGG" id="tta:Theth_0842"/>
<dbReference type="SUPFAM" id="SSF56300">
    <property type="entry name" value="Metallo-dependent phosphatases"/>
    <property type="match status" value="1"/>
</dbReference>
<dbReference type="Gene3D" id="3.60.21.10">
    <property type="match status" value="1"/>
</dbReference>
<feature type="domain" description="Calcineurin-like phosphoesterase" evidence="1">
    <location>
        <begin position="3"/>
        <end position="169"/>
    </location>
</feature>
<dbReference type="InterPro" id="IPR029052">
    <property type="entry name" value="Metallo-depent_PP-like"/>
</dbReference>
<evidence type="ECO:0000313" key="2">
    <source>
        <dbReference type="EMBL" id="AEH50926.1"/>
    </source>
</evidence>
<dbReference type="CDD" id="cd00144">
    <property type="entry name" value="MPP_PPP_family"/>
    <property type="match status" value="1"/>
</dbReference>
<protein>
    <submittedName>
        <fullName evidence="2">Metallophosphoesterase</fullName>
    </submittedName>
</protein>
<dbReference type="RefSeq" id="WP_013932148.1">
    <property type="nucleotide sequence ID" value="NC_015707.1"/>
</dbReference>
<dbReference type="Proteomes" id="UP000006804">
    <property type="component" value="Chromosome"/>
</dbReference>
<dbReference type="Pfam" id="PF00149">
    <property type="entry name" value="Metallophos"/>
    <property type="match status" value="1"/>
</dbReference>
<reference evidence="2 3" key="1">
    <citation type="submission" date="2010-11" db="EMBL/GenBank/DDBJ databases">
        <title>The complete genome of Thermotoga thermarum DSM 5069.</title>
        <authorList>
            <consortium name="US DOE Joint Genome Institute (JGI-PGF)"/>
            <person name="Lucas S."/>
            <person name="Copeland A."/>
            <person name="Lapidus A."/>
            <person name="Bruce D."/>
            <person name="Goodwin L."/>
            <person name="Pitluck S."/>
            <person name="Kyrpides N."/>
            <person name="Mavromatis K."/>
            <person name="Ivanova N."/>
            <person name="Zeytun A."/>
            <person name="Brettin T."/>
            <person name="Detter J.C."/>
            <person name="Tapia R."/>
            <person name="Han C."/>
            <person name="Land M."/>
            <person name="Hauser L."/>
            <person name="Markowitz V."/>
            <person name="Cheng J.-F."/>
            <person name="Hugenholtz P."/>
            <person name="Woyke T."/>
            <person name="Wu D."/>
            <person name="Spring S."/>
            <person name="Schroeder M."/>
            <person name="Brambilla E."/>
            <person name="Klenk H.-P."/>
            <person name="Eisen J.A."/>
        </authorList>
    </citation>
    <scope>NUCLEOTIDE SEQUENCE [LARGE SCALE GENOMIC DNA]</scope>
    <source>
        <strain evidence="2 3">DSM 5069</strain>
    </source>
</reference>
<dbReference type="GO" id="GO:0005737">
    <property type="term" value="C:cytoplasm"/>
    <property type="evidence" value="ECO:0007669"/>
    <property type="project" value="TreeGrafter"/>
</dbReference>
<dbReference type="PATRIC" id="fig|688269.3.peg.866"/>
<organism evidence="2 3">
    <name type="scientific">Pseudothermotoga thermarum DSM 5069</name>
    <dbReference type="NCBI Taxonomy" id="688269"/>
    <lineage>
        <taxon>Bacteria</taxon>
        <taxon>Thermotogati</taxon>
        <taxon>Thermotogota</taxon>
        <taxon>Thermotogae</taxon>
        <taxon>Thermotogales</taxon>
        <taxon>Thermotogaceae</taxon>
        <taxon>Pseudothermotoga</taxon>
    </lineage>
</organism>
<dbReference type="AlphaFoldDB" id="F7YYA5"/>
<dbReference type="GO" id="GO:0008803">
    <property type="term" value="F:bis(5'-nucleosyl)-tetraphosphatase (symmetrical) activity"/>
    <property type="evidence" value="ECO:0007669"/>
    <property type="project" value="TreeGrafter"/>
</dbReference>
<dbReference type="eggNOG" id="COG0639">
    <property type="taxonomic scope" value="Bacteria"/>
</dbReference>
<dbReference type="InterPro" id="IPR050126">
    <property type="entry name" value="Ap4A_hydrolase"/>
</dbReference>
<dbReference type="InterPro" id="IPR006186">
    <property type="entry name" value="Ser/Thr-sp_prot-phosphatase"/>
</dbReference>
<accession>F7YYA5</accession>
<dbReference type="OrthoDB" id="384253at2"/>
<keyword evidence="3" id="KW-1185">Reference proteome</keyword>
<dbReference type="HOGENOM" id="CLU_023125_4_0_0"/>
<evidence type="ECO:0000313" key="3">
    <source>
        <dbReference type="Proteomes" id="UP000006804"/>
    </source>
</evidence>
<dbReference type="GO" id="GO:0110154">
    <property type="term" value="P:RNA decapping"/>
    <property type="evidence" value="ECO:0007669"/>
    <property type="project" value="TreeGrafter"/>
</dbReference>
<evidence type="ECO:0000259" key="1">
    <source>
        <dbReference type="Pfam" id="PF00149"/>
    </source>
</evidence>
<dbReference type="EMBL" id="CP002351">
    <property type="protein sequence ID" value="AEH50926.1"/>
    <property type="molecule type" value="Genomic_DNA"/>
</dbReference>
<gene>
    <name evidence="2" type="ORF">Theth_0842</name>
</gene>
<proteinExistence type="predicted"/>
<sequence>MTYVVGDIHGCLWALDKLVKKLPLASDDTLIFLGDYVDRGPDSKGVIDYLIGLSKFHNCVFLRGNHEQMMLACLEKGQDCYLWEFNGANATIRSYGGIKSIPQQHIEFLKNTRLYYVKDKFIFVHAGLKPGVPLENQDPFDLVWIRDEFIYSQNPAVGYKVVFGHTPFANVLILPDKIGVDTGCVYGGKLSCIRIEDYAIFQVECERK</sequence>
<dbReference type="STRING" id="688269.Theth_0842"/>
<dbReference type="PANTHER" id="PTHR42850">
    <property type="entry name" value="METALLOPHOSPHOESTERASE"/>
    <property type="match status" value="1"/>
</dbReference>